<dbReference type="Proteomes" id="UP000784294">
    <property type="component" value="Unassembled WGS sequence"/>
</dbReference>
<evidence type="ECO:0000256" key="1">
    <source>
        <dbReference type="ARBA" id="ARBA00023157"/>
    </source>
</evidence>
<gene>
    <name evidence="2" type="ORF">PXEA_LOCUS29112</name>
</gene>
<accession>A0A3S5B735</accession>
<dbReference type="EMBL" id="CAAALY010250379">
    <property type="protein sequence ID" value="VEL35672.1"/>
    <property type="molecule type" value="Genomic_DNA"/>
</dbReference>
<dbReference type="SUPFAM" id="SSF57424">
    <property type="entry name" value="LDL receptor-like module"/>
    <property type="match status" value="1"/>
</dbReference>
<dbReference type="InterPro" id="IPR036055">
    <property type="entry name" value="LDL_receptor-like_sf"/>
</dbReference>
<keyword evidence="1" id="KW-1015">Disulfide bond</keyword>
<name>A0A3S5B735_9PLAT</name>
<keyword evidence="3" id="KW-1185">Reference proteome</keyword>
<dbReference type="InterPro" id="IPR002172">
    <property type="entry name" value="LDrepeatLR_classA_rpt"/>
</dbReference>
<reference evidence="2" key="1">
    <citation type="submission" date="2018-11" db="EMBL/GenBank/DDBJ databases">
        <authorList>
            <consortium name="Pathogen Informatics"/>
        </authorList>
    </citation>
    <scope>NUCLEOTIDE SEQUENCE</scope>
</reference>
<dbReference type="CDD" id="cd00112">
    <property type="entry name" value="LDLa"/>
    <property type="match status" value="1"/>
</dbReference>
<proteinExistence type="predicted"/>
<evidence type="ECO:0000313" key="3">
    <source>
        <dbReference type="Proteomes" id="UP000784294"/>
    </source>
</evidence>
<evidence type="ECO:0000313" key="2">
    <source>
        <dbReference type="EMBL" id="VEL35672.1"/>
    </source>
</evidence>
<comment type="caution">
    <text evidence="2">The sequence shown here is derived from an EMBL/GenBank/DDBJ whole genome shotgun (WGS) entry which is preliminary data.</text>
</comment>
<sequence length="108" mass="12306">MEGGTTHRLEVAPLLDNHEVFPAKDGVIFCLPSQWVCDGFVDCKVGSLKFAFDFTLLYALYIFYFTSYNQVPLPCSVWKPLPSFYNSDFQTVRRDLFTGAPRNIVKAL</sequence>
<protein>
    <submittedName>
        <fullName evidence="2">Uncharacterized protein</fullName>
    </submittedName>
</protein>
<dbReference type="AlphaFoldDB" id="A0A3S5B735"/>
<organism evidence="2 3">
    <name type="scientific">Protopolystoma xenopodis</name>
    <dbReference type="NCBI Taxonomy" id="117903"/>
    <lineage>
        <taxon>Eukaryota</taxon>
        <taxon>Metazoa</taxon>
        <taxon>Spiralia</taxon>
        <taxon>Lophotrochozoa</taxon>
        <taxon>Platyhelminthes</taxon>
        <taxon>Monogenea</taxon>
        <taxon>Polyopisthocotylea</taxon>
        <taxon>Polystomatidea</taxon>
        <taxon>Polystomatidae</taxon>
        <taxon>Protopolystoma</taxon>
    </lineage>
</organism>
<dbReference type="Gene3D" id="4.10.400.10">
    <property type="entry name" value="Low-density Lipoprotein Receptor"/>
    <property type="match status" value="1"/>
</dbReference>